<keyword evidence="3" id="KW-1185">Reference proteome</keyword>
<feature type="compositionally biased region" description="Polar residues" evidence="1">
    <location>
        <begin position="30"/>
        <end position="53"/>
    </location>
</feature>
<dbReference type="EMBL" id="JAULSR010000014">
    <property type="protein sequence ID" value="KAK0609375.1"/>
    <property type="molecule type" value="Genomic_DNA"/>
</dbReference>
<organism evidence="2 3">
    <name type="scientific">Bombardia bombarda</name>
    <dbReference type="NCBI Taxonomy" id="252184"/>
    <lineage>
        <taxon>Eukaryota</taxon>
        <taxon>Fungi</taxon>
        <taxon>Dikarya</taxon>
        <taxon>Ascomycota</taxon>
        <taxon>Pezizomycotina</taxon>
        <taxon>Sordariomycetes</taxon>
        <taxon>Sordariomycetidae</taxon>
        <taxon>Sordariales</taxon>
        <taxon>Lasiosphaeriaceae</taxon>
        <taxon>Bombardia</taxon>
    </lineage>
</organism>
<accession>A0AA39U263</accession>
<comment type="caution">
    <text evidence="2">The sequence shown here is derived from an EMBL/GenBank/DDBJ whole genome shotgun (WGS) entry which is preliminary data.</text>
</comment>
<sequence>MFRDYPSLLARGSDSYDSDHNSPGEPAASEPNTQPTYTTVGSIYNPYATNSIQPPTRRPRTRRPPHSQPLSGESAFGFPISLLSALPLNERVSSSPPTTANSLRQYCPLQQNYDRAVNPEIDQERAIFERFRMSVPSIRSGNLPAPPAPPAPPAVGLGITLGDMPADANNGDNDSVTPDEMATLANLPIKTISSLASFPNPNQKAARATLARARAFTPGLGRPDTPSSVSYMSSDKGRDRFPSTFSRAASTSNGTPQPLTAGPPGQRQFKPSTFEAAIRTLGLAEEEKGPYGQSRGSGSKPIPACIPLYPPTSTNQHLPTRNDELTGSNKQLSMKDRMSLLKKTIFGTKSPPKATSSNAAASIKAASVTNSQEDMELRPLTYDTLPEERVRRYYWRGLPSDFGRHKLEAEDQTSMFPRRQEKASGKQSPDLVAERKSKINRNFYAGTEGLGKDIHRVLRDHNLEKDGKAGVIGQERHLTPTGDDGKFQPPYMSIEEASKIENRDHAEPLLSMAFATLLSYKVDNKSGQKAWRSGFTEPDPAWIDKSKKGNRSFFGNGKKKRIHVRKRKLFKKVRRGY</sequence>
<protein>
    <submittedName>
        <fullName evidence="2">Uncharacterized protein</fullName>
    </submittedName>
</protein>
<name>A0AA39U263_9PEZI</name>
<feature type="region of interest" description="Disordered" evidence="1">
    <location>
        <begin position="217"/>
        <end position="270"/>
    </location>
</feature>
<feature type="region of interest" description="Disordered" evidence="1">
    <location>
        <begin position="407"/>
        <end position="437"/>
    </location>
</feature>
<evidence type="ECO:0000313" key="3">
    <source>
        <dbReference type="Proteomes" id="UP001174934"/>
    </source>
</evidence>
<proteinExistence type="predicted"/>
<dbReference type="Proteomes" id="UP001174934">
    <property type="component" value="Unassembled WGS sequence"/>
</dbReference>
<gene>
    <name evidence="2" type="ORF">B0T17DRAFT_630698</name>
</gene>
<feature type="region of interest" description="Disordered" evidence="1">
    <location>
        <begin position="1"/>
        <end position="74"/>
    </location>
</feature>
<reference evidence="2" key="1">
    <citation type="submission" date="2023-06" db="EMBL/GenBank/DDBJ databases">
        <title>Genome-scale phylogeny and comparative genomics of the fungal order Sordariales.</title>
        <authorList>
            <consortium name="Lawrence Berkeley National Laboratory"/>
            <person name="Hensen N."/>
            <person name="Bonometti L."/>
            <person name="Westerberg I."/>
            <person name="Brannstrom I.O."/>
            <person name="Guillou S."/>
            <person name="Cros-Aarteil S."/>
            <person name="Calhoun S."/>
            <person name="Haridas S."/>
            <person name="Kuo A."/>
            <person name="Mondo S."/>
            <person name="Pangilinan J."/>
            <person name="Riley R."/>
            <person name="LaButti K."/>
            <person name="Andreopoulos B."/>
            <person name="Lipzen A."/>
            <person name="Chen C."/>
            <person name="Yanf M."/>
            <person name="Daum C."/>
            <person name="Ng V."/>
            <person name="Clum A."/>
            <person name="Steindorff A."/>
            <person name="Ohm R."/>
            <person name="Martin F."/>
            <person name="Silar P."/>
            <person name="Natvig D."/>
            <person name="Lalanne C."/>
            <person name="Gautier V."/>
            <person name="Ament-velasquez S.L."/>
            <person name="Kruys A."/>
            <person name="Hutchinson M.I."/>
            <person name="Powell A.J."/>
            <person name="Barry K."/>
            <person name="Miller A.N."/>
            <person name="Grigoriev I.V."/>
            <person name="Debuchy R."/>
            <person name="Gladieux P."/>
            <person name="Thoren M.H."/>
            <person name="Johannesson H."/>
        </authorList>
    </citation>
    <scope>NUCLEOTIDE SEQUENCE</scope>
    <source>
        <strain evidence="2">SMH3391-2</strain>
    </source>
</reference>
<dbReference type="AlphaFoldDB" id="A0AA39U263"/>
<evidence type="ECO:0000313" key="2">
    <source>
        <dbReference type="EMBL" id="KAK0609375.1"/>
    </source>
</evidence>
<evidence type="ECO:0000256" key="1">
    <source>
        <dbReference type="SAM" id="MobiDB-lite"/>
    </source>
</evidence>
<feature type="compositionally biased region" description="Polar residues" evidence="1">
    <location>
        <begin position="243"/>
        <end position="258"/>
    </location>
</feature>